<name>A0ABM9ABA8_9GAMM</name>
<feature type="domain" description="Solute-binding protein family 5" evidence="3">
    <location>
        <begin position="121"/>
        <end position="492"/>
    </location>
</feature>
<organism evidence="4 5">
    <name type="scientific">Sinobacterium norvegicum</name>
    <dbReference type="NCBI Taxonomy" id="1641715"/>
    <lineage>
        <taxon>Bacteria</taxon>
        <taxon>Pseudomonadati</taxon>
        <taxon>Pseudomonadota</taxon>
        <taxon>Gammaproteobacteria</taxon>
        <taxon>Cellvibrionales</taxon>
        <taxon>Spongiibacteraceae</taxon>
        <taxon>Sinobacterium</taxon>
    </lineage>
</organism>
<dbReference type="PROSITE" id="PS51257">
    <property type="entry name" value="PROKAR_LIPOPROTEIN"/>
    <property type="match status" value="1"/>
</dbReference>
<dbReference type="PANTHER" id="PTHR30290:SF64">
    <property type="entry name" value="ABC TRANSPORTER PERIPLASMIC BINDING PROTEIN"/>
    <property type="match status" value="1"/>
</dbReference>
<feature type="signal peptide" evidence="2">
    <location>
        <begin position="1"/>
        <end position="29"/>
    </location>
</feature>
<dbReference type="Gene3D" id="3.40.190.10">
    <property type="entry name" value="Periplasmic binding protein-like II"/>
    <property type="match status" value="1"/>
</dbReference>
<reference evidence="4" key="1">
    <citation type="submission" date="2021-12" db="EMBL/GenBank/DDBJ databases">
        <authorList>
            <person name="Rodrigo-Torres L."/>
            <person name="Arahal R. D."/>
            <person name="Lucena T."/>
        </authorList>
    </citation>
    <scope>NUCLEOTIDE SEQUENCE</scope>
    <source>
        <strain evidence="4">CECT 8267</strain>
    </source>
</reference>
<keyword evidence="5" id="KW-1185">Reference proteome</keyword>
<comment type="caution">
    <text evidence="4">The sequence shown here is derived from an EMBL/GenBank/DDBJ whole genome shotgun (WGS) entry which is preliminary data.</text>
</comment>
<proteinExistence type="predicted"/>
<evidence type="ECO:0000256" key="1">
    <source>
        <dbReference type="ARBA" id="ARBA00022729"/>
    </source>
</evidence>
<feature type="chain" id="PRO_5045743254" description="Solute-binding protein family 5 domain-containing protein" evidence="2">
    <location>
        <begin position="30"/>
        <end position="624"/>
    </location>
</feature>
<dbReference type="CDD" id="cd08497">
    <property type="entry name" value="MbnE-like"/>
    <property type="match status" value="1"/>
</dbReference>
<dbReference type="RefSeq" id="WP_237442958.1">
    <property type="nucleotide sequence ID" value="NZ_CAKLPX010000001.1"/>
</dbReference>
<evidence type="ECO:0000256" key="2">
    <source>
        <dbReference type="SAM" id="SignalP"/>
    </source>
</evidence>
<keyword evidence="1 2" id="KW-0732">Signal</keyword>
<accession>A0ABM9ABA8</accession>
<dbReference type="Pfam" id="PF00496">
    <property type="entry name" value="SBP_bac_5"/>
    <property type="match status" value="1"/>
</dbReference>
<dbReference type="InterPro" id="IPR039424">
    <property type="entry name" value="SBP_5"/>
</dbReference>
<dbReference type="EMBL" id="CAKLPX010000001">
    <property type="protein sequence ID" value="CAH0990274.1"/>
    <property type="molecule type" value="Genomic_DNA"/>
</dbReference>
<dbReference type="Proteomes" id="UP000838100">
    <property type="component" value="Unassembled WGS sequence"/>
</dbReference>
<dbReference type="InterPro" id="IPR000914">
    <property type="entry name" value="SBP_5_dom"/>
</dbReference>
<protein>
    <recommendedName>
        <fullName evidence="3">Solute-binding protein family 5 domain-containing protein</fullName>
    </recommendedName>
</protein>
<gene>
    <name evidence="4" type="ORF">SIN8267_00366</name>
</gene>
<dbReference type="Gene3D" id="3.10.105.10">
    <property type="entry name" value="Dipeptide-binding Protein, Domain 3"/>
    <property type="match status" value="1"/>
</dbReference>
<evidence type="ECO:0000259" key="3">
    <source>
        <dbReference type="Pfam" id="PF00496"/>
    </source>
</evidence>
<dbReference type="PANTHER" id="PTHR30290">
    <property type="entry name" value="PERIPLASMIC BINDING COMPONENT OF ABC TRANSPORTER"/>
    <property type="match status" value="1"/>
</dbReference>
<dbReference type="SUPFAM" id="SSF53850">
    <property type="entry name" value="Periplasmic binding protein-like II"/>
    <property type="match status" value="1"/>
</dbReference>
<sequence length="624" mass="71341">MPILSKFYHCLAKLALPLACLAMVGCSQSEDNLTAWQPLDGIEIVQYPSTTLKEAVDWQTNNSDSVFAAEEAIRGGMQRDYIGSFPMTFRTVGPDSNGGFAGYIRSLNLSLLDKHPNSQQPLPSLATHWAFGADGKTVYYRLDPDARWSDGKPVTADDYLYAIDFMRAKEIIAPFYNNYFTEQIVGITKYDDYTIAVESGNAKPQDELLFATAISPQPQHFYKLTDNWVRDYNWKIPPVTGAYNIGAFKKGKYIDFYRNEDWWANDKKYYRHRFNPDTLRLKVIRNDDVAFRYFLKGEIDTFTLVMPRLWHGKAQGKPFDNGYIIKAKFYNDVPVPSSGMWLNSADPILQDIAVRKALAHAVNVDKVISTVLRNDYERLNTHHQGYGDYSNTSIRPRLFDLAKANHILDQAGWDTKDSNGIRLKNGQPLSLRVTYMSDDHTPRLVILRESARKAGIDLKLQFLDMSTGFKQVLEKKHQIAWMGWGEGGIAPRFWQHYHSDNANKPQTNNITNTADPIMDGKIEQYRRSIDRDERIKLAQQLEQMIYDKAIFIPTFAVPYTRSGYWRWMKLPPWMGTKETTALFSFGAGLHWIDPTVKAEVVASKKSGVSYPAETIVNDDFKVSK</sequence>
<evidence type="ECO:0000313" key="5">
    <source>
        <dbReference type="Proteomes" id="UP000838100"/>
    </source>
</evidence>
<evidence type="ECO:0000313" key="4">
    <source>
        <dbReference type="EMBL" id="CAH0990274.1"/>
    </source>
</evidence>